<organism evidence="9 10">
    <name type="scientific">Candidatus Macondimonas diazotrophica</name>
    <dbReference type="NCBI Taxonomy" id="2305248"/>
    <lineage>
        <taxon>Bacteria</taxon>
        <taxon>Pseudomonadati</taxon>
        <taxon>Pseudomonadota</taxon>
        <taxon>Gammaproteobacteria</taxon>
        <taxon>Chromatiales</taxon>
        <taxon>Ectothiorhodospiraceae</taxon>
        <taxon>Candidatus Macondimonas</taxon>
    </lineage>
</organism>
<dbReference type="GO" id="GO:0005886">
    <property type="term" value="C:plasma membrane"/>
    <property type="evidence" value="ECO:0007669"/>
    <property type="project" value="UniProtKB-SubCell"/>
</dbReference>
<keyword evidence="5 8" id="KW-0812">Transmembrane</keyword>
<evidence type="ECO:0000313" key="9">
    <source>
        <dbReference type="EMBL" id="TFZ83137.1"/>
    </source>
</evidence>
<keyword evidence="10" id="KW-1185">Reference proteome</keyword>
<reference evidence="9 10" key="1">
    <citation type="journal article" date="2019" name="ISME J.">
        <title>Candidatus Macondimonas diazotrophica, a novel gammaproteobacterial genus dominating crude-oil-contaminated coastal sediments.</title>
        <authorList>
            <person name="Karthikeyan S."/>
            <person name="Konstantinidis K."/>
        </authorList>
    </citation>
    <scope>NUCLEOTIDE SEQUENCE [LARGE SCALE GENOMIC DNA]</scope>
    <source>
        <strain evidence="9 10">KTK01</strain>
    </source>
</reference>
<keyword evidence="4" id="KW-1003">Cell membrane</keyword>
<feature type="transmembrane region" description="Helical" evidence="8">
    <location>
        <begin position="150"/>
        <end position="174"/>
    </location>
</feature>
<comment type="subcellular location">
    <subcellularLocation>
        <location evidence="1">Cell membrane</location>
        <topology evidence="1">Multi-pass membrane protein</topology>
    </subcellularLocation>
</comment>
<feature type="transmembrane region" description="Helical" evidence="8">
    <location>
        <begin position="304"/>
        <end position="329"/>
    </location>
</feature>
<feature type="transmembrane region" description="Helical" evidence="8">
    <location>
        <begin position="248"/>
        <end position="269"/>
    </location>
</feature>
<dbReference type="PANTHER" id="PTHR21716:SF53">
    <property type="entry name" value="PERMEASE PERM-RELATED"/>
    <property type="match status" value="1"/>
</dbReference>
<evidence type="ECO:0000256" key="7">
    <source>
        <dbReference type="ARBA" id="ARBA00023136"/>
    </source>
</evidence>
<accession>A0A4Z0FC78</accession>
<protein>
    <submittedName>
        <fullName evidence="9">AI-2E family transporter</fullName>
    </submittedName>
</protein>
<keyword evidence="6 8" id="KW-1133">Transmembrane helix</keyword>
<evidence type="ECO:0000256" key="2">
    <source>
        <dbReference type="ARBA" id="ARBA00009773"/>
    </source>
</evidence>
<dbReference type="OrthoDB" id="5562213at2"/>
<evidence type="ECO:0000256" key="5">
    <source>
        <dbReference type="ARBA" id="ARBA00022692"/>
    </source>
</evidence>
<evidence type="ECO:0000256" key="1">
    <source>
        <dbReference type="ARBA" id="ARBA00004651"/>
    </source>
</evidence>
<evidence type="ECO:0000313" key="10">
    <source>
        <dbReference type="Proteomes" id="UP000297890"/>
    </source>
</evidence>
<comment type="similarity">
    <text evidence="2">Belongs to the autoinducer-2 exporter (AI-2E) (TC 2.A.86) family.</text>
</comment>
<name>A0A4Z0FC78_9GAMM</name>
<feature type="transmembrane region" description="Helical" evidence="8">
    <location>
        <begin position="12"/>
        <end position="31"/>
    </location>
</feature>
<evidence type="ECO:0000256" key="6">
    <source>
        <dbReference type="ARBA" id="ARBA00022989"/>
    </source>
</evidence>
<feature type="transmembrane region" description="Helical" evidence="8">
    <location>
        <begin position="276"/>
        <end position="298"/>
    </location>
</feature>
<dbReference type="EMBL" id="SRIO01000005">
    <property type="protein sequence ID" value="TFZ83137.1"/>
    <property type="molecule type" value="Genomic_DNA"/>
</dbReference>
<evidence type="ECO:0000256" key="8">
    <source>
        <dbReference type="SAM" id="Phobius"/>
    </source>
</evidence>
<feature type="transmembrane region" description="Helical" evidence="8">
    <location>
        <begin position="65"/>
        <end position="86"/>
    </location>
</feature>
<evidence type="ECO:0000256" key="3">
    <source>
        <dbReference type="ARBA" id="ARBA00022448"/>
    </source>
</evidence>
<feature type="transmembrane region" description="Helical" evidence="8">
    <location>
        <begin position="217"/>
        <end position="242"/>
    </location>
</feature>
<dbReference type="RefSeq" id="WP_135281437.1">
    <property type="nucleotide sequence ID" value="NZ_SRIO01000005.1"/>
</dbReference>
<keyword evidence="7 8" id="KW-0472">Membrane</keyword>
<proteinExistence type="inferred from homology"/>
<evidence type="ECO:0000256" key="4">
    <source>
        <dbReference type="ARBA" id="ARBA00022475"/>
    </source>
</evidence>
<dbReference type="InterPro" id="IPR002549">
    <property type="entry name" value="AI-2E-like"/>
</dbReference>
<dbReference type="Proteomes" id="UP000297890">
    <property type="component" value="Unassembled WGS sequence"/>
</dbReference>
<dbReference type="PANTHER" id="PTHR21716">
    <property type="entry name" value="TRANSMEMBRANE PROTEIN"/>
    <property type="match status" value="1"/>
</dbReference>
<dbReference type="GO" id="GO:0055085">
    <property type="term" value="P:transmembrane transport"/>
    <property type="evidence" value="ECO:0007669"/>
    <property type="project" value="TreeGrafter"/>
</dbReference>
<keyword evidence="3" id="KW-0813">Transport</keyword>
<sequence length="357" mass="39999">MIRDWLKQTFADRRIVMLIGMVFLFMGFIIWTAQMMAPVYASVIISFLLHPRVRWLERRRFPHLLAVLLIFVVFLGGLVLTLFAFLPLFLQQLTTFAQQIPSLISAAQTTLMDLPERYPSLISTSEIDEILAQSRAQGLQLSQRLLGYSFSSLVGAATLIVYIFLVPFLVFFLLKDGDRILAWFERFLPDDRELAVRVWHEAQHQFSNYIRGKFIEILIVAMATFVIFSLMGLNYAVLLSVITGLSVLIPYVGATVVTLPVAMVAYLQWGMSQECLLAILAYGVIQFVDGNILAPVLLGDAVKLHPVAIIVAILFFGNIWGFWGAFFAIPLATVVNAVINAWPATTAVIDRAPEGPL</sequence>
<dbReference type="Pfam" id="PF01594">
    <property type="entry name" value="AI-2E_transport"/>
    <property type="match status" value="1"/>
</dbReference>
<gene>
    <name evidence="9" type="ORF">E4680_05755</name>
</gene>
<comment type="caution">
    <text evidence="9">The sequence shown here is derived from an EMBL/GenBank/DDBJ whole genome shotgun (WGS) entry which is preliminary data.</text>
</comment>
<dbReference type="AlphaFoldDB" id="A0A4Z0FC78"/>